<gene>
    <name evidence="3" type="ORF">DY000_02015512</name>
</gene>
<dbReference type="EMBL" id="QGKV02000759">
    <property type="protein sequence ID" value="KAF3568931.1"/>
    <property type="molecule type" value="Genomic_DNA"/>
</dbReference>
<protein>
    <recommendedName>
        <fullName evidence="5">DUF1204 domain-containing protein</fullName>
    </recommendedName>
</protein>
<evidence type="ECO:0000313" key="3">
    <source>
        <dbReference type="EMBL" id="KAF3568931.1"/>
    </source>
</evidence>
<organism evidence="3 4">
    <name type="scientific">Brassica cretica</name>
    <name type="common">Mustard</name>
    <dbReference type="NCBI Taxonomy" id="69181"/>
    <lineage>
        <taxon>Eukaryota</taxon>
        <taxon>Viridiplantae</taxon>
        <taxon>Streptophyta</taxon>
        <taxon>Embryophyta</taxon>
        <taxon>Tracheophyta</taxon>
        <taxon>Spermatophyta</taxon>
        <taxon>Magnoliopsida</taxon>
        <taxon>eudicotyledons</taxon>
        <taxon>Gunneridae</taxon>
        <taxon>Pentapetalae</taxon>
        <taxon>rosids</taxon>
        <taxon>malvids</taxon>
        <taxon>Brassicales</taxon>
        <taxon>Brassicaceae</taxon>
        <taxon>Brassiceae</taxon>
        <taxon>Brassica</taxon>
    </lineage>
</organism>
<evidence type="ECO:0000256" key="1">
    <source>
        <dbReference type="SAM" id="Coils"/>
    </source>
</evidence>
<feature type="region of interest" description="Disordered" evidence="2">
    <location>
        <begin position="114"/>
        <end position="135"/>
    </location>
</feature>
<sequence>MSSSSNVQKNGDVETSDAAGASQSVLPAAGKNSPALPTVGAVPAQIYGVLHVCDTVPAGGVVTMDVSAPEVEIQPSASSTTPARVVDTEPVHESMPTPLAKRVIVLGLPAPSATPAAALKSRKRPSANPDAAKRKRCTEAGALPTKASGLGLSSRHRAKFVSLIDGMISECGSEVERLAKKLEESREKSSQLEGKLKVIEDAHSFEEARFESKIGELELDLGKTASSLLMAKEAKASKYSELRRLKRKVKSGERSSVCAIGEAKEVMHAEFQTRLARIADSLDSLAAIHVRELVLAGVEGGMNEVGEVPVCLRESKGPCLPSVGRNWWMWKELEGQGPVAEDVGGNAAPIPEGATGEGEALRAEDD</sequence>
<feature type="region of interest" description="Disordered" evidence="2">
    <location>
        <begin position="72"/>
        <end position="94"/>
    </location>
</feature>
<evidence type="ECO:0000313" key="4">
    <source>
        <dbReference type="Proteomes" id="UP000266723"/>
    </source>
</evidence>
<feature type="coiled-coil region" evidence="1">
    <location>
        <begin position="168"/>
        <end position="202"/>
    </location>
</feature>
<dbReference type="Proteomes" id="UP000266723">
    <property type="component" value="Unassembled WGS sequence"/>
</dbReference>
<evidence type="ECO:0008006" key="5">
    <source>
        <dbReference type="Google" id="ProtNLM"/>
    </source>
</evidence>
<comment type="caution">
    <text evidence="3">The sequence shown here is derived from an EMBL/GenBank/DDBJ whole genome shotgun (WGS) entry which is preliminary data.</text>
</comment>
<reference evidence="3 4" key="1">
    <citation type="journal article" date="2020" name="BMC Genomics">
        <title>Intraspecific diversification of the crop wild relative Brassica cretica Lam. using demographic model selection.</title>
        <authorList>
            <person name="Kioukis A."/>
            <person name="Michalopoulou V.A."/>
            <person name="Briers L."/>
            <person name="Pirintsos S."/>
            <person name="Studholme D.J."/>
            <person name="Pavlidis P."/>
            <person name="Sarris P.F."/>
        </authorList>
    </citation>
    <scope>NUCLEOTIDE SEQUENCE [LARGE SCALE GENOMIC DNA]</scope>
    <source>
        <strain evidence="4">cv. PFS-1207/04</strain>
    </source>
</reference>
<keyword evidence="1" id="KW-0175">Coiled coil</keyword>
<accession>A0ABQ7D8U6</accession>
<keyword evidence="4" id="KW-1185">Reference proteome</keyword>
<proteinExistence type="predicted"/>
<evidence type="ECO:0000256" key="2">
    <source>
        <dbReference type="SAM" id="MobiDB-lite"/>
    </source>
</evidence>
<name>A0ABQ7D8U6_BRACR</name>
<feature type="region of interest" description="Disordered" evidence="2">
    <location>
        <begin position="1"/>
        <end position="20"/>
    </location>
</feature>
<feature type="region of interest" description="Disordered" evidence="2">
    <location>
        <begin position="338"/>
        <end position="366"/>
    </location>
</feature>